<dbReference type="RefSeq" id="WP_267885017.1">
    <property type="nucleotide sequence ID" value="NZ_JBFAEG010000015.1"/>
</dbReference>
<evidence type="ECO:0000313" key="3">
    <source>
        <dbReference type="Proteomes" id="UP001551011"/>
    </source>
</evidence>
<sequence length="43" mass="4164">MSTPAAERVWGGTTAVANSPAGAAAVAKRPAVVTAVGKRSNPS</sequence>
<gene>
    <name evidence="2" type="ORF">AB0H04_22625</name>
</gene>
<dbReference type="Proteomes" id="UP001551011">
    <property type="component" value="Unassembled WGS sequence"/>
</dbReference>
<feature type="compositionally biased region" description="Low complexity" evidence="1">
    <location>
        <begin position="21"/>
        <end position="36"/>
    </location>
</feature>
<reference evidence="2 3" key="1">
    <citation type="submission" date="2024-06" db="EMBL/GenBank/DDBJ databases">
        <title>The Natural Products Discovery Center: Release of the First 8490 Sequenced Strains for Exploring Actinobacteria Biosynthetic Diversity.</title>
        <authorList>
            <person name="Kalkreuter E."/>
            <person name="Kautsar S.A."/>
            <person name="Yang D."/>
            <person name="Bader C.D."/>
            <person name="Teijaro C.N."/>
            <person name="Fluegel L."/>
            <person name="Davis C.M."/>
            <person name="Simpson J.R."/>
            <person name="Lauterbach L."/>
            <person name="Steele A.D."/>
            <person name="Gui C."/>
            <person name="Meng S."/>
            <person name="Li G."/>
            <person name="Viehrig K."/>
            <person name="Ye F."/>
            <person name="Su P."/>
            <person name="Kiefer A.F."/>
            <person name="Nichols A."/>
            <person name="Cepeda A.J."/>
            <person name="Yan W."/>
            <person name="Fan B."/>
            <person name="Jiang Y."/>
            <person name="Adhikari A."/>
            <person name="Zheng C.-J."/>
            <person name="Schuster L."/>
            <person name="Cowan T.M."/>
            <person name="Smanski M.J."/>
            <person name="Chevrette M.G."/>
            <person name="De Carvalho L.P.S."/>
            <person name="Shen B."/>
        </authorList>
    </citation>
    <scope>NUCLEOTIDE SEQUENCE [LARGE SCALE GENOMIC DNA]</scope>
    <source>
        <strain evidence="2 3">NPDC020594</strain>
    </source>
</reference>
<accession>A0ABV3ACF5</accession>
<name>A0ABV3ACF5_9ACTN</name>
<feature type="region of interest" description="Disordered" evidence="1">
    <location>
        <begin position="21"/>
        <end position="43"/>
    </location>
</feature>
<comment type="caution">
    <text evidence="2">The sequence shown here is derived from an EMBL/GenBank/DDBJ whole genome shotgun (WGS) entry which is preliminary data.</text>
</comment>
<evidence type="ECO:0000256" key="1">
    <source>
        <dbReference type="SAM" id="MobiDB-lite"/>
    </source>
</evidence>
<organism evidence="2 3">
    <name type="scientific">Streptomyces flaveolus</name>
    <dbReference type="NCBI Taxonomy" id="67297"/>
    <lineage>
        <taxon>Bacteria</taxon>
        <taxon>Bacillati</taxon>
        <taxon>Actinomycetota</taxon>
        <taxon>Actinomycetes</taxon>
        <taxon>Kitasatosporales</taxon>
        <taxon>Streptomycetaceae</taxon>
        <taxon>Streptomyces</taxon>
    </lineage>
</organism>
<protein>
    <submittedName>
        <fullName evidence="2">Uncharacterized protein</fullName>
    </submittedName>
</protein>
<dbReference type="EMBL" id="JBFAEG010000015">
    <property type="protein sequence ID" value="MEU5709634.1"/>
    <property type="molecule type" value="Genomic_DNA"/>
</dbReference>
<keyword evidence="3" id="KW-1185">Reference proteome</keyword>
<proteinExistence type="predicted"/>
<evidence type="ECO:0000313" key="2">
    <source>
        <dbReference type="EMBL" id="MEU5709634.1"/>
    </source>
</evidence>